<dbReference type="InterPro" id="IPR005174">
    <property type="entry name" value="KIB1-4_b-propeller"/>
</dbReference>
<dbReference type="InterPro" id="IPR050942">
    <property type="entry name" value="F-box_BR-signaling"/>
</dbReference>
<gene>
    <name evidence="3" type="ORF">M6B38_417970</name>
</gene>
<feature type="region of interest" description="Disordered" evidence="1">
    <location>
        <begin position="257"/>
        <end position="276"/>
    </location>
</feature>
<dbReference type="EMBL" id="JANAVB010028262">
    <property type="protein sequence ID" value="KAJ6816329.1"/>
    <property type="molecule type" value="Genomic_DNA"/>
</dbReference>
<dbReference type="Proteomes" id="UP001140949">
    <property type="component" value="Unassembled WGS sequence"/>
</dbReference>
<feature type="domain" description="KIB1-4 beta-propeller" evidence="2">
    <location>
        <begin position="107"/>
        <end position="240"/>
    </location>
</feature>
<feature type="region of interest" description="Disordered" evidence="1">
    <location>
        <begin position="17"/>
        <end position="72"/>
    </location>
</feature>
<reference evidence="3" key="2">
    <citation type="submission" date="2023-04" db="EMBL/GenBank/DDBJ databases">
        <authorList>
            <person name="Bruccoleri R.E."/>
            <person name="Oakeley E.J."/>
            <person name="Faust A.-M."/>
            <person name="Dessus-Babus S."/>
            <person name="Altorfer M."/>
            <person name="Burckhardt D."/>
            <person name="Oertli M."/>
            <person name="Naumann U."/>
            <person name="Petersen F."/>
            <person name="Wong J."/>
        </authorList>
    </citation>
    <scope>NUCLEOTIDE SEQUENCE</scope>
    <source>
        <strain evidence="3">GSM-AAB239-AS_SAM_17_03QT</strain>
        <tissue evidence="3">Leaf</tissue>
    </source>
</reference>
<evidence type="ECO:0000313" key="4">
    <source>
        <dbReference type="Proteomes" id="UP001140949"/>
    </source>
</evidence>
<reference evidence="3" key="1">
    <citation type="journal article" date="2023" name="GigaByte">
        <title>Genome assembly of the bearded iris, Iris pallida Lam.</title>
        <authorList>
            <person name="Bruccoleri R.E."/>
            <person name="Oakeley E.J."/>
            <person name="Faust A.M.E."/>
            <person name="Altorfer M."/>
            <person name="Dessus-Babus S."/>
            <person name="Burckhardt D."/>
            <person name="Oertli M."/>
            <person name="Naumann U."/>
            <person name="Petersen F."/>
            <person name="Wong J."/>
        </authorList>
    </citation>
    <scope>NUCLEOTIDE SEQUENCE</scope>
    <source>
        <strain evidence="3">GSM-AAB239-AS_SAM_17_03QT</strain>
    </source>
</reference>
<evidence type="ECO:0000256" key="1">
    <source>
        <dbReference type="SAM" id="MobiDB-lite"/>
    </source>
</evidence>
<sequence>MWRPNHHHHHQMVMILSSPTGPASHPTSSPSSPASSRRIPTTFPSSSSAAGGAPPPPPPARPPSPPPLRLPLPRRLLPLLQAPFPPLPVLRSPLLFTPSPAAGRNQRHVPFPDSAHSALCGSADGFLVLRKKLQRNSGPPFAVSLLNPFTKHRLSLPALPSQWPPRKIVPSFSPVGSSSFVAVAIIPLASPLFFHIRGENSWRRLPLLRIFLDAVFHAGRMYAVDDTGSLYFYNVSTVPTRSPTLFHWIDSWTLSPPPSLPQPPPSTSPPTTPCRT</sequence>
<keyword evidence="4" id="KW-1185">Reference proteome</keyword>
<evidence type="ECO:0000313" key="3">
    <source>
        <dbReference type="EMBL" id="KAJ6816329.1"/>
    </source>
</evidence>
<feature type="compositionally biased region" description="Pro residues" evidence="1">
    <location>
        <begin position="53"/>
        <end position="70"/>
    </location>
</feature>
<dbReference type="PANTHER" id="PTHR44259">
    <property type="entry name" value="OS07G0183000 PROTEIN-RELATED"/>
    <property type="match status" value="1"/>
</dbReference>
<protein>
    <submittedName>
        <fullName evidence="3">Basic proline-rich protein-like</fullName>
    </submittedName>
</protein>
<comment type="caution">
    <text evidence="3">The sequence shown here is derived from an EMBL/GenBank/DDBJ whole genome shotgun (WGS) entry which is preliminary data.</text>
</comment>
<evidence type="ECO:0000259" key="2">
    <source>
        <dbReference type="Pfam" id="PF03478"/>
    </source>
</evidence>
<accession>A0AAX6FIZ9</accession>
<proteinExistence type="predicted"/>
<dbReference type="Pfam" id="PF03478">
    <property type="entry name" value="Beta-prop_KIB1-4"/>
    <property type="match status" value="1"/>
</dbReference>
<feature type="compositionally biased region" description="Low complexity" evidence="1">
    <location>
        <begin position="17"/>
        <end position="36"/>
    </location>
</feature>
<organism evidence="3 4">
    <name type="scientific">Iris pallida</name>
    <name type="common">Sweet iris</name>
    <dbReference type="NCBI Taxonomy" id="29817"/>
    <lineage>
        <taxon>Eukaryota</taxon>
        <taxon>Viridiplantae</taxon>
        <taxon>Streptophyta</taxon>
        <taxon>Embryophyta</taxon>
        <taxon>Tracheophyta</taxon>
        <taxon>Spermatophyta</taxon>
        <taxon>Magnoliopsida</taxon>
        <taxon>Liliopsida</taxon>
        <taxon>Asparagales</taxon>
        <taxon>Iridaceae</taxon>
        <taxon>Iridoideae</taxon>
        <taxon>Irideae</taxon>
        <taxon>Iris</taxon>
    </lineage>
</organism>
<dbReference type="PANTHER" id="PTHR44259:SF114">
    <property type="entry name" value="OS06G0707300 PROTEIN"/>
    <property type="match status" value="1"/>
</dbReference>
<name>A0AAX6FIZ9_IRIPA</name>
<dbReference type="AlphaFoldDB" id="A0AAX6FIZ9"/>